<dbReference type="Pfam" id="PF00117">
    <property type="entry name" value="GATase"/>
    <property type="match status" value="1"/>
</dbReference>
<organism evidence="14 15">
    <name type="scientific">Hyphodiscus hymeniophilus</name>
    <dbReference type="NCBI Taxonomy" id="353542"/>
    <lineage>
        <taxon>Eukaryota</taxon>
        <taxon>Fungi</taxon>
        <taxon>Dikarya</taxon>
        <taxon>Ascomycota</taxon>
        <taxon>Pezizomycotina</taxon>
        <taxon>Leotiomycetes</taxon>
        <taxon>Helotiales</taxon>
        <taxon>Hyphodiscaceae</taxon>
        <taxon>Hyphodiscus</taxon>
    </lineage>
</organism>
<dbReference type="GO" id="GO:0000162">
    <property type="term" value="P:L-tryptophan biosynthetic process"/>
    <property type="evidence" value="ECO:0007669"/>
    <property type="project" value="TreeGrafter"/>
</dbReference>
<comment type="catalytic activity">
    <reaction evidence="1">
        <text>chorismate + L-glutamine = 4-amino-4-deoxychorismate + L-glutamate</text>
        <dbReference type="Rhea" id="RHEA:11672"/>
        <dbReference type="ChEBI" id="CHEBI:29748"/>
        <dbReference type="ChEBI" id="CHEBI:29985"/>
        <dbReference type="ChEBI" id="CHEBI:58359"/>
        <dbReference type="ChEBI" id="CHEBI:58406"/>
        <dbReference type="EC" id="2.6.1.85"/>
    </reaction>
</comment>
<evidence type="ECO:0000259" key="11">
    <source>
        <dbReference type="Pfam" id="PF00117"/>
    </source>
</evidence>
<dbReference type="CDD" id="cd01743">
    <property type="entry name" value="GATase1_Anthranilate_Synthase"/>
    <property type="match status" value="1"/>
</dbReference>
<evidence type="ECO:0000256" key="1">
    <source>
        <dbReference type="ARBA" id="ARBA00001000"/>
    </source>
</evidence>
<evidence type="ECO:0000313" key="14">
    <source>
        <dbReference type="EMBL" id="KAG0648218.1"/>
    </source>
</evidence>
<proteinExistence type="inferred from homology"/>
<dbReference type="SUPFAM" id="SSF52317">
    <property type="entry name" value="Class I glutamine amidotransferase-like"/>
    <property type="match status" value="1"/>
</dbReference>
<dbReference type="Pfam" id="PF04715">
    <property type="entry name" value="Anth_synt_I_N"/>
    <property type="match status" value="1"/>
</dbReference>
<gene>
    <name evidence="14" type="ORF">D0Z07_5315</name>
</gene>
<feature type="domain" description="Anthranilate synthase component I N-terminal" evidence="13">
    <location>
        <begin position="331"/>
        <end position="480"/>
    </location>
</feature>
<keyword evidence="6" id="KW-0289">Folate biosynthesis</keyword>
<dbReference type="SUPFAM" id="SSF56322">
    <property type="entry name" value="ADC synthase"/>
    <property type="match status" value="1"/>
</dbReference>
<dbReference type="AlphaFoldDB" id="A0A9P6VHT6"/>
<comment type="pathway">
    <text evidence="2">Cofactor biosynthesis; tetrahydrofolate biosynthesis; 4-aminobenzoate from chorismate: step 1/2.</text>
</comment>
<feature type="compositionally biased region" description="Polar residues" evidence="10">
    <location>
        <begin position="632"/>
        <end position="641"/>
    </location>
</feature>
<evidence type="ECO:0000256" key="6">
    <source>
        <dbReference type="ARBA" id="ARBA00022909"/>
    </source>
</evidence>
<dbReference type="InterPro" id="IPR017926">
    <property type="entry name" value="GATASE"/>
</dbReference>
<dbReference type="Gene3D" id="3.40.50.880">
    <property type="match status" value="1"/>
</dbReference>
<feature type="region of interest" description="Disordered" evidence="10">
    <location>
        <begin position="538"/>
        <end position="565"/>
    </location>
</feature>
<dbReference type="EMBL" id="VNKQ01000010">
    <property type="protein sequence ID" value="KAG0648218.1"/>
    <property type="molecule type" value="Genomic_DNA"/>
</dbReference>
<evidence type="ECO:0000256" key="3">
    <source>
        <dbReference type="ARBA" id="ARBA00005970"/>
    </source>
</evidence>
<dbReference type="GO" id="GO:0046820">
    <property type="term" value="F:4-amino-4-deoxychorismate synthase activity"/>
    <property type="evidence" value="ECO:0007669"/>
    <property type="project" value="UniProtKB-EC"/>
</dbReference>
<dbReference type="PANTHER" id="PTHR11236:SF18">
    <property type="entry name" value="AMINODEOXYCHORISMATE SYNTHASE"/>
    <property type="match status" value="1"/>
</dbReference>
<feature type="domain" description="Chorismate-utilising enzyme C-terminal" evidence="12">
    <location>
        <begin position="709"/>
        <end position="959"/>
    </location>
</feature>
<dbReference type="InterPro" id="IPR006805">
    <property type="entry name" value="Anth_synth_I_N"/>
</dbReference>
<dbReference type="InterPro" id="IPR006221">
    <property type="entry name" value="TrpG/PapA_dom"/>
</dbReference>
<dbReference type="PROSITE" id="PS51273">
    <property type="entry name" value="GATASE_TYPE_1"/>
    <property type="match status" value="1"/>
</dbReference>
<dbReference type="Pfam" id="PF00425">
    <property type="entry name" value="Chorismate_bind"/>
    <property type="match status" value="1"/>
</dbReference>
<dbReference type="PRINTS" id="PR00097">
    <property type="entry name" value="ANTSNTHASEII"/>
</dbReference>
<name>A0A9P6VHT6_9HELO</name>
<evidence type="ECO:0000256" key="4">
    <source>
        <dbReference type="ARBA" id="ARBA00013139"/>
    </source>
</evidence>
<dbReference type="InterPro" id="IPR005801">
    <property type="entry name" value="ADC_synthase"/>
</dbReference>
<evidence type="ECO:0000259" key="13">
    <source>
        <dbReference type="Pfam" id="PF04715"/>
    </source>
</evidence>
<feature type="region of interest" description="Disordered" evidence="10">
    <location>
        <begin position="605"/>
        <end position="644"/>
    </location>
</feature>
<evidence type="ECO:0000256" key="2">
    <source>
        <dbReference type="ARBA" id="ARBA00005009"/>
    </source>
</evidence>
<dbReference type="PANTHER" id="PTHR11236">
    <property type="entry name" value="AMINOBENZOATE/ANTHRANILATE SYNTHASE"/>
    <property type="match status" value="1"/>
</dbReference>
<dbReference type="Gene3D" id="3.60.120.10">
    <property type="entry name" value="Anthranilate synthase"/>
    <property type="match status" value="2"/>
</dbReference>
<dbReference type="InterPro" id="IPR015890">
    <property type="entry name" value="Chorismate_C"/>
</dbReference>
<dbReference type="InterPro" id="IPR019999">
    <property type="entry name" value="Anth_synth_I-like"/>
</dbReference>
<dbReference type="Proteomes" id="UP000785200">
    <property type="component" value="Unassembled WGS sequence"/>
</dbReference>
<evidence type="ECO:0000313" key="15">
    <source>
        <dbReference type="Proteomes" id="UP000785200"/>
    </source>
</evidence>
<dbReference type="GO" id="GO:0046656">
    <property type="term" value="P:folic acid biosynthetic process"/>
    <property type="evidence" value="ECO:0007669"/>
    <property type="project" value="UniProtKB-KW"/>
</dbReference>
<evidence type="ECO:0000256" key="5">
    <source>
        <dbReference type="ARBA" id="ARBA00022679"/>
    </source>
</evidence>
<dbReference type="InterPro" id="IPR029062">
    <property type="entry name" value="Class_I_gatase-like"/>
</dbReference>
<keyword evidence="7" id="KW-0315">Glutamine amidotransferase</keyword>
<evidence type="ECO:0000256" key="7">
    <source>
        <dbReference type="ARBA" id="ARBA00022962"/>
    </source>
</evidence>
<comment type="caution">
    <text evidence="14">The sequence shown here is derived from an EMBL/GenBank/DDBJ whole genome shotgun (WGS) entry which is preliminary data.</text>
</comment>
<dbReference type="OrthoDB" id="64220at2759"/>
<protein>
    <recommendedName>
        <fullName evidence="4">aminodeoxychorismate synthase</fullName>
        <ecNumber evidence="4">2.6.1.85</ecNumber>
    </recommendedName>
    <alternativeName>
        <fullName evidence="8">Para-aminobenzoate synthase</fullName>
    </alternativeName>
    <alternativeName>
        <fullName evidence="9">p-aminobenzoic acid synthase</fullName>
    </alternativeName>
</protein>
<evidence type="ECO:0000256" key="10">
    <source>
        <dbReference type="SAM" id="MobiDB-lite"/>
    </source>
</evidence>
<feature type="compositionally biased region" description="Low complexity" evidence="10">
    <location>
        <begin position="608"/>
        <end position="631"/>
    </location>
</feature>
<evidence type="ECO:0000259" key="12">
    <source>
        <dbReference type="Pfam" id="PF00425"/>
    </source>
</evidence>
<keyword evidence="5" id="KW-0808">Transferase</keyword>
<comment type="similarity">
    <text evidence="3">In the C-terminal section; belongs to the anthranilate synthase component I family.</text>
</comment>
<reference evidence="14" key="1">
    <citation type="submission" date="2019-07" db="EMBL/GenBank/DDBJ databases">
        <title>Hyphodiscus hymeniophilus genome sequencing and assembly.</title>
        <authorList>
            <person name="Kramer G."/>
            <person name="Nodwell J."/>
        </authorList>
    </citation>
    <scope>NUCLEOTIDE SEQUENCE</scope>
    <source>
        <strain evidence="14">ATCC 34498</strain>
    </source>
</reference>
<feature type="domain" description="Glutamine amidotransferase" evidence="11">
    <location>
        <begin position="10"/>
        <end position="175"/>
    </location>
</feature>
<sequence>MSKKKPLILFIDAYDSFSNNIVSLLETTLDASVRTVKIDNFLLASDKALHDELRYYTAVVCGPGPGQPGHQEDIGIMRRIWELDEQHILPVLGICLGFQSLCTSFGGKVDKLRGPQHGMIRNIAHVGESSEVEGSIFQGVGEIRATLYQSLHADIGHSSMSEDIFLKEKWKISRQCPELIPLAWAEWDGKAENDSGMRDERILLAVRHRIKPFWALQYHPESICTNEESRKVIENWFMAVEEWNTTSRKYDIEPLPHQDSTDKIIGQSVIPKSLLDQNELQPLLNSWKPGLVSEKEKALKEVLSLHLNELYHCQTIKLPEGLSAPDILEILRDTRRDQIILDSSNSHETAAQVKGRYSIIALDVDDGLRFDYVAGRDQLKYQTFKAGYTPSSGGYKNLSLDPQLSGGIWPFLAQFLEKRRISDGNPESPFWGGFMGYTSYEMGLEAIDVKSLKPGSGLDLCLSWVTRSIVLDHEKGLLYIQDVSNEKPDGSVPAWIVATVKKLSSKLPPGVFISWWKGLYETTQRGRSLSESSFPCGEFISQRPPHSSDPRCSNEESPAPLATGPEEMTDEILLADCSRVNQLFANRLEPENGSSSASSLALYQDAISTSSQPSSEPSPRSSMESDSEPPSIQKTSSIKSPSTREYENKVRVCQSYIRGGDSYELCLTDQSTVRRHRFDETWDEKTQRHSDSSPHAFPYVAHNGSGCVDGDAWSLYRKLRTQQPAPFASFIRLGQATLISASPERFLKWTVDGHCELRPMKGTVRKSVTVSTLEQAKALLDVPKEKAENLMIVDLVRHDLHSICGSGNVTVPRLMVVEEYKSVFQMISIVEGRIPLPGITSFNNARSRDMLQRHTGIDVLAASLPPGSMTGAPKKRSCEILQEIEQKPRGLYSGVVGYMDIGGRGDWSVTIRCMFRWDEEDVPEQTEKGGFAETWHVGAGGAVTALSTPEEEQEEMLTKLSGTLGIFR</sequence>
<dbReference type="GO" id="GO:0005737">
    <property type="term" value="C:cytoplasm"/>
    <property type="evidence" value="ECO:0007669"/>
    <property type="project" value="TreeGrafter"/>
</dbReference>
<accession>A0A9P6VHT6</accession>
<evidence type="ECO:0000256" key="8">
    <source>
        <dbReference type="ARBA" id="ARBA00031329"/>
    </source>
</evidence>
<dbReference type="EC" id="2.6.1.85" evidence="4"/>
<keyword evidence="15" id="KW-1185">Reference proteome</keyword>
<evidence type="ECO:0000256" key="9">
    <source>
        <dbReference type="ARBA" id="ARBA00031904"/>
    </source>
</evidence>
<dbReference type="GO" id="GO:0008153">
    <property type="term" value="P:4-aminobenzoate biosynthetic process"/>
    <property type="evidence" value="ECO:0007669"/>
    <property type="project" value="TreeGrafter"/>
</dbReference>